<dbReference type="PANTHER" id="PTHR43537:SF44">
    <property type="entry name" value="GNTR FAMILY REGULATORY PROTEIN"/>
    <property type="match status" value="1"/>
</dbReference>
<dbReference type="SMART" id="SM00345">
    <property type="entry name" value="HTH_GNTR"/>
    <property type="match status" value="1"/>
</dbReference>
<dbReference type="RefSeq" id="WP_284315570.1">
    <property type="nucleotide sequence ID" value="NZ_BSPC01000064.1"/>
</dbReference>
<dbReference type="SUPFAM" id="SSF48008">
    <property type="entry name" value="GntR ligand-binding domain-like"/>
    <property type="match status" value="1"/>
</dbReference>
<dbReference type="PANTHER" id="PTHR43537">
    <property type="entry name" value="TRANSCRIPTIONAL REGULATOR, GNTR FAMILY"/>
    <property type="match status" value="1"/>
</dbReference>
<evidence type="ECO:0000256" key="2">
    <source>
        <dbReference type="ARBA" id="ARBA00023125"/>
    </source>
</evidence>
<dbReference type="PRINTS" id="PR00035">
    <property type="entry name" value="HTHGNTR"/>
</dbReference>
<proteinExistence type="predicted"/>
<evidence type="ECO:0000256" key="1">
    <source>
        <dbReference type="ARBA" id="ARBA00023015"/>
    </source>
</evidence>
<dbReference type="Pfam" id="PF00392">
    <property type="entry name" value="GntR"/>
    <property type="match status" value="1"/>
</dbReference>
<dbReference type="SMART" id="SM00895">
    <property type="entry name" value="FCD"/>
    <property type="match status" value="1"/>
</dbReference>
<keyword evidence="3" id="KW-0804">Transcription</keyword>
<evidence type="ECO:0000256" key="3">
    <source>
        <dbReference type="ARBA" id="ARBA00023163"/>
    </source>
</evidence>
<comment type="caution">
    <text evidence="5">The sequence shown here is derived from an EMBL/GenBank/DDBJ whole genome shotgun (WGS) entry which is preliminary data.</text>
</comment>
<dbReference type="PROSITE" id="PS50949">
    <property type="entry name" value="HTH_GNTR"/>
    <property type="match status" value="1"/>
</dbReference>
<sequence length="242" mass="25882">MARSAGRVRSGTSQTRHSQAAALIGQRIVAGEWPVGVALPTEADLSRELDVSRASLREAIKLLAGKGLLSSTPRRGTIVQPHSNWNRLDVDVLVWQTSGGATKSFVKDLFELRRMIEPEAAALAAERATPEQRAEVADTFRAMEVATEVQASIDADLAFHRAIVKAANNVLLAAFQPAIEASLAVSFTVSRAGQIHPHIVPMHRAVAEPIITGDAEAARKAMNVLLDRSESDAASVAVDDKV</sequence>
<dbReference type="InterPro" id="IPR036388">
    <property type="entry name" value="WH-like_DNA-bd_sf"/>
</dbReference>
<evidence type="ECO:0000313" key="6">
    <source>
        <dbReference type="Proteomes" id="UP001156882"/>
    </source>
</evidence>
<name>A0ABQ6CQK8_9HYPH</name>
<keyword evidence="1" id="KW-0805">Transcription regulation</keyword>
<dbReference type="EMBL" id="BSPC01000064">
    <property type="protein sequence ID" value="GLS22608.1"/>
    <property type="molecule type" value="Genomic_DNA"/>
</dbReference>
<dbReference type="InterPro" id="IPR000524">
    <property type="entry name" value="Tscrpt_reg_HTH_GntR"/>
</dbReference>
<keyword evidence="6" id="KW-1185">Reference proteome</keyword>
<dbReference type="SUPFAM" id="SSF46785">
    <property type="entry name" value="Winged helix' DNA-binding domain"/>
    <property type="match status" value="1"/>
</dbReference>
<gene>
    <name evidence="5" type="ORF">GCM10007874_56280</name>
</gene>
<dbReference type="InterPro" id="IPR008920">
    <property type="entry name" value="TF_FadR/GntR_C"/>
</dbReference>
<dbReference type="Gene3D" id="1.20.120.530">
    <property type="entry name" value="GntR ligand-binding domain-like"/>
    <property type="match status" value="1"/>
</dbReference>
<organism evidence="5 6">
    <name type="scientific">Labrys miyagiensis</name>
    <dbReference type="NCBI Taxonomy" id="346912"/>
    <lineage>
        <taxon>Bacteria</taxon>
        <taxon>Pseudomonadati</taxon>
        <taxon>Pseudomonadota</taxon>
        <taxon>Alphaproteobacteria</taxon>
        <taxon>Hyphomicrobiales</taxon>
        <taxon>Xanthobacteraceae</taxon>
        <taxon>Labrys</taxon>
    </lineage>
</organism>
<dbReference type="Proteomes" id="UP001156882">
    <property type="component" value="Unassembled WGS sequence"/>
</dbReference>
<evidence type="ECO:0000313" key="5">
    <source>
        <dbReference type="EMBL" id="GLS22608.1"/>
    </source>
</evidence>
<dbReference type="InterPro" id="IPR011711">
    <property type="entry name" value="GntR_C"/>
</dbReference>
<feature type="domain" description="HTH gntR-type" evidence="4">
    <location>
        <begin position="14"/>
        <end position="82"/>
    </location>
</feature>
<dbReference type="Pfam" id="PF07729">
    <property type="entry name" value="FCD"/>
    <property type="match status" value="1"/>
</dbReference>
<reference evidence="6" key="1">
    <citation type="journal article" date="2019" name="Int. J. Syst. Evol. Microbiol.">
        <title>The Global Catalogue of Microorganisms (GCM) 10K type strain sequencing project: providing services to taxonomists for standard genome sequencing and annotation.</title>
        <authorList>
            <consortium name="The Broad Institute Genomics Platform"/>
            <consortium name="The Broad Institute Genome Sequencing Center for Infectious Disease"/>
            <person name="Wu L."/>
            <person name="Ma J."/>
        </authorList>
    </citation>
    <scope>NUCLEOTIDE SEQUENCE [LARGE SCALE GENOMIC DNA]</scope>
    <source>
        <strain evidence="6">NBRC 101365</strain>
    </source>
</reference>
<keyword evidence="2" id="KW-0238">DNA-binding</keyword>
<dbReference type="CDD" id="cd07377">
    <property type="entry name" value="WHTH_GntR"/>
    <property type="match status" value="1"/>
</dbReference>
<accession>A0ABQ6CQK8</accession>
<evidence type="ECO:0000259" key="4">
    <source>
        <dbReference type="PROSITE" id="PS50949"/>
    </source>
</evidence>
<dbReference type="Gene3D" id="1.10.10.10">
    <property type="entry name" value="Winged helix-like DNA-binding domain superfamily/Winged helix DNA-binding domain"/>
    <property type="match status" value="1"/>
</dbReference>
<dbReference type="InterPro" id="IPR036390">
    <property type="entry name" value="WH_DNA-bd_sf"/>
</dbReference>
<protein>
    <submittedName>
        <fullName evidence="5">GntR family transcriptional regulator</fullName>
    </submittedName>
</protein>